<dbReference type="EMBL" id="FOBB01000011">
    <property type="protein sequence ID" value="SEN52737.1"/>
    <property type="molecule type" value="Genomic_DNA"/>
</dbReference>
<dbReference type="PROSITE" id="PS50968">
    <property type="entry name" value="BIOTINYL_LIPOYL"/>
    <property type="match status" value="1"/>
</dbReference>
<dbReference type="Gene3D" id="2.40.50.100">
    <property type="match status" value="1"/>
</dbReference>
<dbReference type="FunFam" id="2.40.50.100:FF:000003">
    <property type="entry name" value="Acetyl-CoA carboxylase biotin carboxyl carrier protein"/>
    <property type="match status" value="1"/>
</dbReference>
<dbReference type="InterPro" id="IPR000089">
    <property type="entry name" value="Biotin_lipoyl"/>
</dbReference>
<dbReference type="Proteomes" id="UP000198984">
    <property type="component" value="Unassembled WGS sequence"/>
</dbReference>
<evidence type="ECO:0000259" key="2">
    <source>
        <dbReference type="PROSITE" id="PS50968"/>
    </source>
</evidence>
<reference evidence="3 4" key="1">
    <citation type="submission" date="2016-10" db="EMBL/GenBank/DDBJ databases">
        <authorList>
            <person name="de Groot N.N."/>
        </authorList>
    </citation>
    <scope>NUCLEOTIDE SEQUENCE [LARGE SCALE GENOMIC DNA]</scope>
    <source>
        <strain evidence="3 4">DSM 21039</strain>
    </source>
</reference>
<name>A0A1H8HAF1_9BACT</name>
<dbReference type="PANTHER" id="PTHR45266">
    <property type="entry name" value="OXALOACETATE DECARBOXYLASE ALPHA CHAIN"/>
    <property type="match status" value="1"/>
</dbReference>
<dbReference type="AlphaFoldDB" id="A0A1H8HAF1"/>
<evidence type="ECO:0000256" key="1">
    <source>
        <dbReference type="ARBA" id="ARBA00023267"/>
    </source>
</evidence>
<protein>
    <submittedName>
        <fullName evidence="3">Biotin carboxyl carrier protein</fullName>
    </submittedName>
</protein>
<gene>
    <name evidence="3" type="ORF">SAMN04488505_1114</name>
</gene>
<keyword evidence="4" id="KW-1185">Reference proteome</keyword>
<sequence>MIKATVNGQSPFTIQTGKEISCNEQIVDWSAIQVPAGSYSIIMDGHSYMAQVLKVDRDAKTVTLEIAQQVYEVSLEEPIDQLLAAMGIKDALAHKVNDIKAPMPGLVLKVLVEPGQAIRKGDPVLVLEAMKMENVFKSATDAVVKAIKVNPGVAVEKGEVLIVLE</sequence>
<dbReference type="Pfam" id="PF00364">
    <property type="entry name" value="Biotin_lipoyl"/>
    <property type="match status" value="1"/>
</dbReference>
<dbReference type="InterPro" id="IPR050709">
    <property type="entry name" value="Biotin_Carboxyl_Carrier/Decarb"/>
</dbReference>
<dbReference type="PANTHER" id="PTHR45266:SF3">
    <property type="entry name" value="OXALOACETATE DECARBOXYLASE ALPHA CHAIN"/>
    <property type="match status" value="1"/>
</dbReference>
<dbReference type="InterPro" id="IPR011053">
    <property type="entry name" value="Single_hybrid_motif"/>
</dbReference>
<proteinExistence type="predicted"/>
<evidence type="ECO:0000313" key="4">
    <source>
        <dbReference type="Proteomes" id="UP000198984"/>
    </source>
</evidence>
<dbReference type="STRING" id="573321.SAMN04488505_1114"/>
<organism evidence="3 4">
    <name type="scientific">Chitinophaga rupis</name>
    <dbReference type="NCBI Taxonomy" id="573321"/>
    <lineage>
        <taxon>Bacteria</taxon>
        <taxon>Pseudomonadati</taxon>
        <taxon>Bacteroidota</taxon>
        <taxon>Chitinophagia</taxon>
        <taxon>Chitinophagales</taxon>
        <taxon>Chitinophagaceae</taxon>
        <taxon>Chitinophaga</taxon>
    </lineage>
</organism>
<keyword evidence="1" id="KW-0092">Biotin</keyword>
<dbReference type="RefSeq" id="WP_089920004.1">
    <property type="nucleotide sequence ID" value="NZ_FOBB01000011.1"/>
</dbReference>
<dbReference type="CDD" id="cd06850">
    <property type="entry name" value="biotinyl_domain"/>
    <property type="match status" value="1"/>
</dbReference>
<feature type="domain" description="Lipoyl-binding" evidence="2">
    <location>
        <begin position="85"/>
        <end position="165"/>
    </location>
</feature>
<dbReference type="SUPFAM" id="SSF51230">
    <property type="entry name" value="Single hybrid motif"/>
    <property type="match status" value="1"/>
</dbReference>
<accession>A0A1H8HAF1</accession>
<evidence type="ECO:0000313" key="3">
    <source>
        <dbReference type="EMBL" id="SEN52737.1"/>
    </source>
</evidence>
<dbReference type="OrthoDB" id="9812676at2"/>